<dbReference type="InterPro" id="IPR004152">
    <property type="entry name" value="GAT_dom"/>
</dbReference>
<dbReference type="InterPro" id="IPR038425">
    <property type="entry name" value="GAT_sf"/>
</dbReference>
<feature type="compositionally biased region" description="Pro residues" evidence="1">
    <location>
        <begin position="304"/>
        <end position="320"/>
    </location>
</feature>
<feature type="compositionally biased region" description="Polar residues" evidence="1">
    <location>
        <begin position="324"/>
        <end position="334"/>
    </location>
</feature>
<protein>
    <recommendedName>
        <fullName evidence="2">GAT domain-containing protein</fullName>
    </recommendedName>
</protein>
<dbReference type="Proteomes" id="UP000799753">
    <property type="component" value="Unassembled WGS sequence"/>
</dbReference>
<reference evidence="3" key="1">
    <citation type="journal article" date="2020" name="Stud. Mycol.">
        <title>101 Dothideomycetes genomes: a test case for predicting lifestyles and emergence of pathogens.</title>
        <authorList>
            <person name="Haridas S."/>
            <person name="Albert R."/>
            <person name="Binder M."/>
            <person name="Bloem J."/>
            <person name="Labutti K."/>
            <person name="Salamov A."/>
            <person name="Andreopoulos B."/>
            <person name="Baker S."/>
            <person name="Barry K."/>
            <person name="Bills G."/>
            <person name="Bluhm B."/>
            <person name="Cannon C."/>
            <person name="Castanera R."/>
            <person name="Culley D."/>
            <person name="Daum C."/>
            <person name="Ezra D."/>
            <person name="Gonzalez J."/>
            <person name="Henrissat B."/>
            <person name="Kuo A."/>
            <person name="Liang C."/>
            <person name="Lipzen A."/>
            <person name="Lutzoni F."/>
            <person name="Magnuson J."/>
            <person name="Mondo S."/>
            <person name="Nolan M."/>
            <person name="Ohm R."/>
            <person name="Pangilinan J."/>
            <person name="Park H.-J."/>
            <person name="Ramirez L."/>
            <person name="Alfaro M."/>
            <person name="Sun H."/>
            <person name="Tritt A."/>
            <person name="Yoshinaga Y."/>
            <person name="Zwiers L.-H."/>
            <person name="Turgeon B."/>
            <person name="Goodwin S."/>
            <person name="Spatafora J."/>
            <person name="Crous P."/>
            <person name="Grigoriev I."/>
        </authorList>
    </citation>
    <scope>NUCLEOTIDE SEQUENCE</scope>
    <source>
        <strain evidence="3">CBS 473.64</strain>
    </source>
</reference>
<evidence type="ECO:0000256" key="1">
    <source>
        <dbReference type="SAM" id="MobiDB-lite"/>
    </source>
</evidence>
<proteinExistence type="predicted"/>
<feature type="region of interest" description="Disordered" evidence="1">
    <location>
        <begin position="300"/>
        <end position="489"/>
    </location>
</feature>
<dbReference type="EMBL" id="MU006782">
    <property type="protein sequence ID" value="KAF2642172.1"/>
    <property type="molecule type" value="Genomic_DNA"/>
</dbReference>
<dbReference type="Gene3D" id="1.20.58.160">
    <property type="match status" value="1"/>
</dbReference>
<dbReference type="InterPro" id="IPR008942">
    <property type="entry name" value="ENTH_VHS"/>
</dbReference>
<dbReference type="CDD" id="cd21383">
    <property type="entry name" value="GAT_GGA_Tom1-like"/>
    <property type="match status" value="1"/>
</dbReference>
<feature type="region of interest" description="Disordered" evidence="1">
    <location>
        <begin position="181"/>
        <end position="206"/>
    </location>
</feature>
<feature type="compositionally biased region" description="Polar residues" evidence="1">
    <location>
        <begin position="407"/>
        <end position="436"/>
    </location>
</feature>
<evidence type="ECO:0000313" key="3">
    <source>
        <dbReference type="EMBL" id="KAF2642172.1"/>
    </source>
</evidence>
<dbReference type="Gene3D" id="1.25.40.90">
    <property type="match status" value="1"/>
</dbReference>
<feature type="compositionally biased region" description="Polar residues" evidence="1">
    <location>
        <begin position="184"/>
        <end position="202"/>
    </location>
</feature>
<feature type="compositionally biased region" description="Basic and acidic residues" evidence="1">
    <location>
        <begin position="461"/>
        <end position="474"/>
    </location>
</feature>
<name>A0A6A6S4T8_9PLEO</name>
<evidence type="ECO:0000313" key="4">
    <source>
        <dbReference type="Proteomes" id="UP000799753"/>
    </source>
</evidence>
<dbReference type="PROSITE" id="PS50909">
    <property type="entry name" value="GAT"/>
    <property type="match status" value="1"/>
</dbReference>
<sequence length="489" mass="53038">MVLKKRFTNLGSLIKRTNSSDDAGAERGADTPEGNVQRGIKLFCESGAANAGEEVLHLPTIVESAVASPSASAVGASQIRKLLSKENYDRPHVQYNAVMLIRILADNPGPSFTKNMDKNFADTVKQLLRNGRDPSVAQILRETLDAMEKDKAYDTNLNAIFAMWKKEKQLMANAAKSFGPRTMSAPQWNGGQHQQPHRQSAPTGLPPPVELASRIEEARTSAKLLLQLVQSTPSNELLGNDLIKEFSERCIAAQRSIQGYINCDSPAPDDDTMLTLIETNEQLSLAASKHQRAVLQARRLLGPSPSPPVPNLNHPLPPAPGVSATYTPPTQNSPFLPPADVGGRQEQNSASTTRSSDLALPPSLQAGQKAGGARTDDPFADHHATPFAAPQRPPPGRPVEEDGSPVNGYTGSPYNPGYQSTPSYLNRQESASNNLTMHGAQHPSTEEEEYARDYPANSGRRTPEQPRTRPRADSEVSPIAERAPVTYRY</sequence>
<gene>
    <name evidence="3" type="ORF">P280DRAFT_468613</name>
</gene>
<evidence type="ECO:0000259" key="2">
    <source>
        <dbReference type="PROSITE" id="PS50909"/>
    </source>
</evidence>
<dbReference type="GO" id="GO:0035091">
    <property type="term" value="F:phosphatidylinositol binding"/>
    <property type="evidence" value="ECO:0007669"/>
    <property type="project" value="InterPro"/>
</dbReference>
<keyword evidence="4" id="KW-1185">Reference proteome</keyword>
<dbReference type="Pfam" id="PF03127">
    <property type="entry name" value="GAT"/>
    <property type="match status" value="1"/>
</dbReference>
<dbReference type="SUPFAM" id="SSF89009">
    <property type="entry name" value="GAT-like domain"/>
    <property type="match status" value="1"/>
</dbReference>
<dbReference type="GO" id="GO:0043130">
    <property type="term" value="F:ubiquitin binding"/>
    <property type="evidence" value="ECO:0007669"/>
    <property type="project" value="InterPro"/>
</dbReference>
<feature type="compositionally biased region" description="Basic and acidic residues" evidence="1">
    <location>
        <begin position="374"/>
        <end position="384"/>
    </location>
</feature>
<feature type="compositionally biased region" description="Polar residues" evidence="1">
    <location>
        <begin position="345"/>
        <end position="356"/>
    </location>
</feature>
<dbReference type="AlphaFoldDB" id="A0A6A6S4T8"/>
<feature type="domain" description="GAT" evidence="2">
    <location>
        <begin position="206"/>
        <end position="295"/>
    </location>
</feature>
<organism evidence="3 4">
    <name type="scientific">Massarina eburnea CBS 473.64</name>
    <dbReference type="NCBI Taxonomy" id="1395130"/>
    <lineage>
        <taxon>Eukaryota</taxon>
        <taxon>Fungi</taxon>
        <taxon>Dikarya</taxon>
        <taxon>Ascomycota</taxon>
        <taxon>Pezizomycotina</taxon>
        <taxon>Dothideomycetes</taxon>
        <taxon>Pleosporomycetidae</taxon>
        <taxon>Pleosporales</taxon>
        <taxon>Massarineae</taxon>
        <taxon>Massarinaceae</taxon>
        <taxon>Massarina</taxon>
    </lineage>
</organism>
<accession>A0A6A6S4T8</accession>
<dbReference type="OrthoDB" id="5393057at2759"/>
<dbReference type="SUPFAM" id="SSF48464">
    <property type="entry name" value="ENTH/VHS domain"/>
    <property type="match status" value="1"/>
</dbReference>